<comment type="activity regulation">
    <text evidence="10">Na(+) is not transported, but it plays an essential structural role and its presence is essential for fluoride channel function.</text>
</comment>
<feature type="region of interest" description="Disordered" evidence="11">
    <location>
        <begin position="1"/>
        <end position="21"/>
    </location>
</feature>
<comment type="subcellular location">
    <subcellularLocation>
        <location evidence="1 10">Cell membrane</location>
        <topology evidence="1 10">Multi-pass membrane protein</topology>
    </subcellularLocation>
</comment>
<feature type="transmembrane region" description="Helical" evidence="10">
    <location>
        <begin position="134"/>
        <end position="158"/>
    </location>
</feature>
<evidence type="ECO:0000256" key="11">
    <source>
        <dbReference type="SAM" id="MobiDB-lite"/>
    </source>
</evidence>
<feature type="binding site" evidence="10">
    <location>
        <position position="115"/>
    </location>
    <ligand>
        <name>Na(+)</name>
        <dbReference type="ChEBI" id="CHEBI:29101"/>
        <note>structural</note>
    </ligand>
</feature>
<feature type="transmembrane region" description="Helical" evidence="10">
    <location>
        <begin position="69"/>
        <end position="89"/>
    </location>
</feature>
<dbReference type="Proteomes" id="UP001595773">
    <property type="component" value="Unassembled WGS sequence"/>
</dbReference>
<organism evidence="12 13">
    <name type="scientific">Arthrobacter cryoconiti</name>
    <dbReference type="NCBI Taxonomy" id="748907"/>
    <lineage>
        <taxon>Bacteria</taxon>
        <taxon>Bacillati</taxon>
        <taxon>Actinomycetota</taxon>
        <taxon>Actinomycetes</taxon>
        <taxon>Micrococcales</taxon>
        <taxon>Micrococcaceae</taxon>
        <taxon>Arthrobacter</taxon>
    </lineage>
</organism>
<keyword evidence="10" id="KW-0406">Ion transport</keyword>
<evidence type="ECO:0000256" key="6">
    <source>
        <dbReference type="ARBA" id="ARBA00023303"/>
    </source>
</evidence>
<evidence type="ECO:0000313" key="12">
    <source>
        <dbReference type="EMBL" id="MFC4265863.1"/>
    </source>
</evidence>
<evidence type="ECO:0000256" key="7">
    <source>
        <dbReference type="ARBA" id="ARBA00035120"/>
    </source>
</evidence>
<evidence type="ECO:0000256" key="9">
    <source>
        <dbReference type="ARBA" id="ARBA00049940"/>
    </source>
</evidence>
<proteinExistence type="inferred from homology"/>
<gene>
    <name evidence="10" type="primary">fluC</name>
    <name evidence="10" type="synonym">crcB</name>
    <name evidence="12" type="ORF">ACFOW9_09655</name>
</gene>
<sequence length="183" mass="19399">MNGPTRETTQNNRSLPIDSDVDSIQPRAGRRAIHLHPGYVGLVILGGVFGTLARYGLEAVIPTPGDWPLSTLLINLAGAFALGALLEGLVRCGQDRGRLRIIRLVVGTGFLGSFTTYSTLAVEASLLLDASRVSAALLYLAASVIGGACVTTLGIWVATKHHRTVAQRNTSSLRHCAKGKERS</sequence>
<accession>A0ABV8R157</accession>
<keyword evidence="3 10" id="KW-0812">Transmembrane</keyword>
<comment type="catalytic activity">
    <reaction evidence="8">
        <text>fluoride(in) = fluoride(out)</text>
        <dbReference type="Rhea" id="RHEA:76159"/>
        <dbReference type="ChEBI" id="CHEBI:17051"/>
    </reaction>
    <physiologicalReaction direction="left-to-right" evidence="8">
        <dbReference type="Rhea" id="RHEA:76160"/>
    </physiologicalReaction>
</comment>
<dbReference type="EMBL" id="JBHSCQ010000012">
    <property type="protein sequence ID" value="MFC4265863.1"/>
    <property type="molecule type" value="Genomic_DNA"/>
</dbReference>
<keyword evidence="4 10" id="KW-1133">Transmembrane helix</keyword>
<reference evidence="13" key="1">
    <citation type="journal article" date="2019" name="Int. J. Syst. Evol. Microbiol.">
        <title>The Global Catalogue of Microorganisms (GCM) 10K type strain sequencing project: providing services to taxonomists for standard genome sequencing and annotation.</title>
        <authorList>
            <consortium name="The Broad Institute Genomics Platform"/>
            <consortium name="The Broad Institute Genome Sequencing Center for Infectious Disease"/>
            <person name="Wu L."/>
            <person name="Ma J."/>
        </authorList>
    </citation>
    <scope>NUCLEOTIDE SEQUENCE [LARGE SCALE GENOMIC DNA]</scope>
    <source>
        <strain evidence="13">CGMCC 1.10698</strain>
    </source>
</reference>
<evidence type="ECO:0000256" key="5">
    <source>
        <dbReference type="ARBA" id="ARBA00023136"/>
    </source>
</evidence>
<keyword evidence="10" id="KW-0915">Sodium</keyword>
<comment type="function">
    <text evidence="9 10">Fluoride-specific ion channel. Important for reducing fluoride concentration in the cell, thus reducing its toxicity.</text>
</comment>
<comment type="caution">
    <text evidence="12">The sequence shown here is derived from an EMBL/GenBank/DDBJ whole genome shotgun (WGS) entry which is preliminary data.</text>
</comment>
<keyword evidence="10" id="KW-0479">Metal-binding</keyword>
<feature type="transmembrane region" description="Helical" evidence="10">
    <location>
        <begin position="101"/>
        <end position="122"/>
    </location>
</feature>
<feature type="compositionally biased region" description="Polar residues" evidence="11">
    <location>
        <begin position="1"/>
        <end position="14"/>
    </location>
</feature>
<evidence type="ECO:0000256" key="10">
    <source>
        <dbReference type="HAMAP-Rule" id="MF_00454"/>
    </source>
</evidence>
<evidence type="ECO:0000256" key="8">
    <source>
        <dbReference type="ARBA" id="ARBA00035585"/>
    </source>
</evidence>
<evidence type="ECO:0000256" key="4">
    <source>
        <dbReference type="ARBA" id="ARBA00022989"/>
    </source>
</evidence>
<keyword evidence="5 10" id="KW-0472">Membrane</keyword>
<keyword evidence="13" id="KW-1185">Reference proteome</keyword>
<evidence type="ECO:0000256" key="3">
    <source>
        <dbReference type="ARBA" id="ARBA00022692"/>
    </source>
</evidence>
<name>A0ABV8R157_9MICC</name>
<keyword evidence="10" id="KW-0813">Transport</keyword>
<dbReference type="Pfam" id="PF02537">
    <property type="entry name" value="CRCB"/>
    <property type="match status" value="1"/>
</dbReference>
<feature type="transmembrane region" description="Helical" evidence="10">
    <location>
        <begin position="39"/>
        <end position="57"/>
    </location>
</feature>
<protein>
    <recommendedName>
        <fullName evidence="10">Fluoride-specific ion channel FluC</fullName>
    </recommendedName>
</protein>
<evidence type="ECO:0000256" key="1">
    <source>
        <dbReference type="ARBA" id="ARBA00004651"/>
    </source>
</evidence>
<keyword evidence="6 10" id="KW-0407">Ion channel</keyword>
<feature type="binding site" evidence="10">
    <location>
        <position position="112"/>
    </location>
    <ligand>
        <name>Na(+)</name>
        <dbReference type="ChEBI" id="CHEBI:29101"/>
        <note>structural</note>
    </ligand>
</feature>
<dbReference type="PANTHER" id="PTHR28259:SF1">
    <property type="entry name" value="FLUORIDE EXPORT PROTEIN 1-RELATED"/>
    <property type="match status" value="1"/>
</dbReference>
<evidence type="ECO:0000256" key="2">
    <source>
        <dbReference type="ARBA" id="ARBA00022475"/>
    </source>
</evidence>
<evidence type="ECO:0000313" key="13">
    <source>
        <dbReference type="Proteomes" id="UP001595773"/>
    </source>
</evidence>
<comment type="similarity">
    <text evidence="7 10">Belongs to the fluoride channel Fluc/FEX (TC 1.A.43) family.</text>
</comment>
<dbReference type="PANTHER" id="PTHR28259">
    <property type="entry name" value="FLUORIDE EXPORT PROTEIN 1-RELATED"/>
    <property type="match status" value="1"/>
</dbReference>
<dbReference type="InterPro" id="IPR003691">
    <property type="entry name" value="FluC"/>
</dbReference>
<keyword evidence="2 10" id="KW-1003">Cell membrane</keyword>
<dbReference type="HAMAP" id="MF_00454">
    <property type="entry name" value="FluC"/>
    <property type="match status" value="1"/>
</dbReference>
<dbReference type="RefSeq" id="WP_230068864.1">
    <property type="nucleotide sequence ID" value="NZ_BAABLL010000015.1"/>
</dbReference>